<dbReference type="Gene3D" id="3.20.20.70">
    <property type="entry name" value="Aldolase class I"/>
    <property type="match status" value="1"/>
</dbReference>
<dbReference type="InterPro" id="IPR014732">
    <property type="entry name" value="OMPdecase"/>
</dbReference>
<dbReference type="PROSITE" id="PS00156">
    <property type="entry name" value="OMPDECASE"/>
    <property type="match status" value="1"/>
</dbReference>
<comment type="caution">
    <text evidence="9">The sequence shown here is derived from an EMBL/GenBank/DDBJ whole genome shotgun (WGS) entry which is preliminary data.</text>
</comment>
<organism evidence="9">
    <name type="scientific">marine sediment metagenome</name>
    <dbReference type="NCBI Taxonomy" id="412755"/>
    <lineage>
        <taxon>unclassified sequences</taxon>
        <taxon>metagenomes</taxon>
        <taxon>ecological metagenomes</taxon>
    </lineage>
</organism>
<protein>
    <recommendedName>
        <fullName evidence="3">Orotidine 5'-phosphate decarboxylase</fullName>
        <ecNumber evidence="2">4.1.1.23</ecNumber>
    </recommendedName>
    <alternativeName>
        <fullName evidence="7">OMP decarboxylase</fullName>
    </alternativeName>
</protein>
<gene>
    <name evidence="9" type="ORF">S03H2_64868</name>
</gene>
<keyword evidence="5" id="KW-0665">Pyrimidine biosynthesis</keyword>
<dbReference type="AlphaFoldDB" id="X1JKV4"/>
<dbReference type="Pfam" id="PF00215">
    <property type="entry name" value="OMPdecase"/>
    <property type="match status" value="1"/>
</dbReference>
<dbReference type="SUPFAM" id="SSF51366">
    <property type="entry name" value="Ribulose-phoshate binding barrel"/>
    <property type="match status" value="1"/>
</dbReference>
<evidence type="ECO:0000256" key="1">
    <source>
        <dbReference type="ARBA" id="ARBA00004861"/>
    </source>
</evidence>
<evidence type="ECO:0000256" key="7">
    <source>
        <dbReference type="ARBA" id="ARBA00033428"/>
    </source>
</evidence>
<evidence type="ECO:0000256" key="4">
    <source>
        <dbReference type="ARBA" id="ARBA00022793"/>
    </source>
</evidence>
<dbReference type="PANTHER" id="PTHR32119:SF2">
    <property type="entry name" value="OROTIDINE 5'-PHOSPHATE DECARBOXYLASE"/>
    <property type="match status" value="1"/>
</dbReference>
<dbReference type="NCBIfam" id="TIGR01740">
    <property type="entry name" value="pyrF"/>
    <property type="match status" value="1"/>
</dbReference>
<evidence type="ECO:0000256" key="3">
    <source>
        <dbReference type="ARBA" id="ARBA00021923"/>
    </source>
</evidence>
<dbReference type="GO" id="GO:0004590">
    <property type="term" value="F:orotidine-5'-phosphate decarboxylase activity"/>
    <property type="evidence" value="ECO:0007669"/>
    <property type="project" value="UniProtKB-EC"/>
</dbReference>
<dbReference type="InterPro" id="IPR011060">
    <property type="entry name" value="RibuloseP-bd_barrel"/>
</dbReference>
<evidence type="ECO:0000259" key="8">
    <source>
        <dbReference type="Pfam" id="PF00215"/>
    </source>
</evidence>
<dbReference type="InterPro" id="IPR013785">
    <property type="entry name" value="Aldolase_TIM"/>
</dbReference>
<dbReference type="PANTHER" id="PTHR32119">
    <property type="entry name" value="OROTIDINE 5'-PHOSPHATE DECARBOXYLASE"/>
    <property type="match status" value="1"/>
</dbReference>
<keyword evidence="6" id="KW-0456">Lyase</keyword>
<proteinExistence type="predicted"/>
<evidence type="ECO:0000256" key="5">
    <source>
        <dbReference type="ARBA" id="ARBA00022975"/>
    </source>
</evidence>
<reference evidence="9" key="1">
    <citation type="journal article" date="2014" name="Front. Microbiol.">
        <title>High frequency of phylogenetically diverse reductive dehalogenase-homologous genes in deep subseafloor sedimentary metagenomes.</title>
        <authorList>
            <person name="Kawai M."/>
            <person name="Futagami T."/>
            <person name="Toyoda A."/>
            <person name="Takaki Y."/>
            <person name="Nishi S."/>
            <person name="Hori S."/>
            <person name="Arai W."/>
            <person name="Tsubouchi T."/>
            <person name="Morono Y."/>
            <person name="Uchiyama I."/>
            <person name="Ito T."/>
            <person name="Fujiyama A."/>
            <person name="Inagaki F."/>
            <person name="Takami H."/>
        </authorList>
    </citation>
    <scope>NUCLEOTIDE SEQUENCE</scope>
    <source>
        <strain evidence="9">Expedition CK06-06</strain>
    </source>
</reference>
<sequence length="133" mass="13930">MGVVSKIKEASDLPIIADFKIADVPHTNQRIARCAYDAGADAVIAHAFVGRDSLEAIIKVAEEKGDRGVIVVPNMSHPGASMFIGSVSERMAKLAVDVGATGVIGPATRPKEIMALRSWVGKELLILTPGVGV</sequence>
<dbReference type="UniPathway" id="UPA00070">
    <property type="reaction ID" value="UER00120"/>
</dbReference>
<dbReference type="GO" id="GO:0044205">
    <property type="term" value="P:'de novo' UMP biosynthetic process"/>
    <property type="evidence" value="ECO:0007669"/>
    <property type="project" value="UniProtKB-UniPathway"/>
</dbReference>
<dbReference type="EMBL" id="BARU01042183">
    <property type="protein sequence ID" value="GAH82090.1"/>
    <property type="molecule type" value="Genomic_DNA"/>
</dbReference>
<dbReference type="GO" id="GO:0006207">
    <property type="term" value="P:'de novo' pyrimidine nucleobase biosynthetic process"/>
    <property type="evidence" value="ECO:0007669"/>
    <property type="project" value="InterPro"/>
</dbReference>
<dbReference type="EC" id="4.1.1.23" evidence="2"/>
<keyword evidence="4" id="KW-0210">Decarboxylase</keyword>
<feature type="domain" description="Orotidine 5'-phosphate decarboxylase" evidence="8">
    <location>
        <begin position="2"/>
        <end position="132"/>
    </location>
</feature>
<evidence type="ECO:0000313" key="9">
    <source>
        <dbReference type="EMBL" id="GAH82090.1"/>
    </source>
</evidence>
<evidence type="ECO:0000256" key="6">
    <source>
        <dbReference type="ARBA" id="ARBA00023239"/>
    </source>
</evidence>
<evidence type="ECO:0000256" key="2">
    <source>
        <dbReference type="ARBA" id="ARBA00012321"/>
    </source>
</evidence>
<dbReference type="InterPro" id="IPR001754">
    <property type="entry name" value="OMPdeCOase_dom"/>
</dbReference>
<dbReference type="GO" id="GO:0005829">
    <property type="term" value="C:cytosol"/>
    <property type="evidence" value="ECO:0007669"/>
    <property type="project" value="TreeGrafter"/>
</dbReference>
<comment type="pathway">
    <text evidence="1">Pyrimidine metabolism; UMP biosynthesis via de novo pathway; UMP from orotate: step 2/2.</text>
</comment>
<accession>X1JKV4</accession>
<dbReference type="InterPro" id="IPR018089">
    <property type="entry name" value="OMPdecase_AS"/>
</dbReference>
<name>X1JKV4_9ZZZZ</name>